<reference evidence="1 2" key="1">
    <citation type="submission" date="2022-06" db="EMBL/GenBank/DDBJ databases">
        <title>Genomic Encyclopedia of Archaeal and Bacterial Type Strains, Phase II (KMG-II): from individual species to whole genera.</title>
        <authorList>
            <person name="Goeker M."/>
        </authorList>
    </citation>
    <scope>NUCLEOTIDE SEQUENCE [LARGE SCALE GENOMIC DNA]</scope>
    <source>
        <strain evidence="1 2">DSM 44693</strain>
    </source>
</reference>
<proteinExistence type="predicted"/>
<accession>A0ABT1HBA5</accession>
<protein>
    <submittedName>
        <fullName evidence="1">Uncharacterized protein</fullName>
    </submittedName>
</protein>
<evidence type="ECO:0000313" key="2">
    <source>
        <dbReference type="Proteomes" id="UP001206895"/>
    </source>
</evidence>
<dbReference type="Proteomes" id="UP001206895">
    <property type="component" value="Unassembled WGS sequence"/>
</dbReference>
<sequence>MMLIAGSALSWWLGSRQHIRNLVKAVVAVIDHGLLDAVSCA</sequence>
<dbReference type="EMBL" id="JAMTCJ010000001">
    <property type="protein sequence ID" value="MCP2175529.1"/>
    <property type="molecule type" value="Genomic_DNA"/>
</dbReference>
<evidence type="ECO:0000313" key="1">
    <source>
        <dbReference type="EMBL" id="MCP2175529.1"/>
    </source>
</evidence>
<keyword evidence="2" id="KW-1185">Reference proteome</keyword>
<organism evidence="1 2">
    <name type="scientific">Williamsia maris</name>
    <dbReference type="NCBI Taxonomy" id="72806"/>
    <lineage>
        <taxon>Bacteria</taxon>
        <taxon>Bacillati</taxon>
        <taxon>Actinomycetota</taxon>
        <taxon>Actinomycetes</taxon>
        <taxon>Mycobacteriales</taxon>
        <taxon>Nocardiaceae</taxon>
        <taxon>Williamsia</taxon>
    </lineage>
</organism>
<comment type="caution">
    <text evidence="1">The sequence shown here is derived from an EMBL/GenBank/DDBJ whole genome shotgun (WGS) entry which is preliminary data.</text>
</comment>
<gene>
    <name evidence="1" type="ORF">LX13_001336</name>
</gene>
<name>A0ABT1HBA5_9NOCA</name>